<evidence type="ECO:0000313" key="3">
    <source>
        <dbReference type="Proteomes" id="UP000266841"/>
    </source>
</evidence>
<organism evidence="2 3">
    <name type="scientific">Thalassiosira oceanica</name>
    <name type="common">Marine diatom</name>
    <dbReference type="NCBI Taxonomy" id="159749"/>
    <lineage>
        <taxon>Eukaryota</taxon>
        <taxon>Sar</taxon>
        <taxon>Stramenopiles</taxon>
        <taxon>Ochrophyta</taxon>
        <taxon>Bacillariophyta</taxon>
        <taxon>Coscinodiscophyceae</taxon>
        <taxon>Thalassiosirophycidae</taxon>
        <taxon>Thalassiosirales</taxon>
        <taxon>Thalassiosiraceae</taxon>
        <taxon>Thalassiosira</taxon>
    </lineage>
</organism>
<sequence length="120" mass="12885">MGVGRPRSTRRLRSAPLCDHRPAAATAESPGDNPGLSRTLIPGTQSAARGRPGRLYASPPALVTPMKLGVDRPCRRLRSAPMCDHRPTAATAKSPGVTNRSLPTTKGATDAWNDSRRRHR</sequence>
<protein>
    <submittedName>
        <fullName evidence="2">Uncharacterized protein</fullName>
    </submittedName>
</protein>
<gene>
    <name evidence="2" type="ORF">THAOC_36860</name>
</gene>
<feature type="region of interest" description="Disordered" evidence="1">
    <location>
        <begin position="1"/>
        <end position="60"/>
    </location>
</feature>
<evidence type="ECO:0000313" key="2">
    <source>
        <dbReference type="EMBL" id="EJK44590.1"/>
    </source>
</evidence>
<keyword evidence="3" id="KW-1185">Reference proteome</keyword>
<dbReference type="AlphaFoldDB" id="K0QZH7"/>
<proteinExistence type="predicted"/>
<accession>K0QZH7</accession>
<dbReference type="Proteomes" id="UP000266841">
    <property type="component" value="Unassembled WGS sequence"/>
</dbReference>
<evidence type="ECO:0000256" key="1">
    <source>
        <dbReference type="SAM" id="MobiDB-lite"/>
    </source>
</evidence>
<dbReference type="EMBL" id="AGNL01049491">
    <property type="protein sequence ID" value="EJK44590.1"/>
    <property type="molecule type" value="Genomic_DNA"/>
</dbReference>
<comment type="caution">
    <text evidence="2">The sequence shown here is derived from an EMBL/GenBank/DDBJ whole genome shotgun (WGS) entry which is preliminary data.</text>
</comment>
<name>K0QZH7_THAOC</name>
<feature type="compositionally biased region" description="Polar residues" evidence="1">
    <location>
        <begin position="96"/>
        <end position="107"/>
    </location>
</feature>
<reference evidence="2 3" key="1">
    <citation type="journal article" date="2012" name="Genome Biol.">
        <title>Genome and low-iron response of an oceanic diatom adapted to chronic iron limitation.</title>
        <authorList>
            <person name="Lommer M."/>
            <person name="Specht M."/>
            <person name="Roy A.S."/>
            <person name="Kraemer L."/>
            <person name="Andreson R."/>
            <person name="Gutowska M.A."/>
            <person name="Wolf J."/>
            <person name="Bergner S.V."/>
            <person name="Schilhabel M.B."/>
            <person name="Klostermeier U.C."/>
            <person name="Beiko R.G."/>
            <person name="Rosenstiel P."/>
            <person name="Hippler M."/>
            <person name="Laroche J."/>
        </authorList>
    </citation>
    <scope>NUCLEOTIDE SEQUENCE [LARGE SCALE GENOMIC DNA]</scope>
    <source>
        <strain evidence="2 3">CCMP1005</strain>
    </source>
</reference>
<feature type="region of interest" description="Disordered" evidence="1">
    <location>
        <begin position="79"/>
        <end position="120"/>
    </location>
</feature>